<evidence type="ECO:0000313" key="5">
    <source>
        <dbReference type="Proteomes" id="UP000198538"/>
    </source>
</evidence>
<dbReference type="STRING" id="582692.SAMN05720606_10972"/>
<dbReference type="Gene3D" id="3.30.1490.20">
    <property type="entry name" value="ATP-grasp fold, A domain"/>
    <property type="match status" value="1"/>
</dbReference>
<dbReference type="PANTHER" id="PTHR22931:SF9">
    <property type="entry name" value="PYRUVATE, PHOSPHATE DIKINASE 1, CHLOROPLASTIC"/>
    <property type="match status" value="1"/>
</dbReference>
<dbReference type="PANTHER" id="PTHR22931">
    <property type="entry name" value="PHOSPHOENOLPYRUVATE DIKINASE-RELATED"/>
    <property type="match status" value="1"/>
</dbReference>
<dbReference type="Gene3D" id="3.20.20.60">
    <property type="entry name" value="Phosphoenolpyruvate-binding domains"/>
    <property type="match status" value="2"/>
</dbReference>
<organism evidence="4 5">
    <name type="scientific">Paenibacillus polysaccharolyticus</name>
    <dbReference type="NCBI Taxonomy" id="582692"/>
    <lineage>
        <taxon>Bacteria</taxon>
        <taxon>Bacillati</taxon>
        <taxon>Bacillota</taxon>
        <taxon>Bacilli</taxon>
        <taxon>Bacillales</taxon>
        <taxon>Paenibacillaceae</taxon>
        <taxon>Paenibacillus</taxon>
    </lineage>
</organism>
<evidence type="ECO:0000256" key="1">
    <source>
        <dbReference type="ARBA" id="ARBA00020138"/>
    </source>
</evidence>
<dbReference type="GO" id="GO:0005524">
    <property type="term" value="F:ATP binding"/>
    <property type="evidence" value="ECO:0007669"/>
    <property type="project" value="InterPro"/>
</dbReference>
<dbReference type="InterPro" id="IPR040442">
    <property type="entry name" value="Pyrv_kinase-like_dom_sf"/>
</dbReference>
<dbReference type="InterPro" id="IPR013815">
    <property type="entry name" value="ATP_grasp_subdomain_1"/>
</dbReference>
<keyword evidence="4" id="KW-0670">Pyruvate</keyword>
<gene>
    <name evidence="4" type="ORF">SAMN05720606_10972</name>
</gene>
<dbReference type="Pfam" id="PF02896">
    <property type="entry name" value="PEP-utilizers_C"/>
    <property type="match status" value="1"/>
</dbReference>
<sequence length="719" mass="79801">MTKRVMLLGERGADVEGLTHGVGVALAELMRAGWSVPAGMVVTTDGCRAYCTRLGQLSDEIMEELVRAIRHLEQQTGTSFGGPNHPLLFDVRSDEAGSSSVSEEYAISYVGLNDETAEHLAHQTGNRFYALQCYLALLQQYGHMVHGIPYKMTFVKMADSEPYFSGEAELESLIKEWKDLIQGVSGSPFPQDVFSQLQTAVRAVFSSANKMNHRAGLLEDQTKEEAIKGTANGATSGSAVLIQAMVEGKDVDYIGSGKVFTRNPATGEQGMIGDYLPSRSESGMVHALSYLKRNNSKRYTDLEIICTELERRTGIVLELSYVVKSGSVCIQHVQPAKLSSLATIRNAVHFVHEGLVSKEEALLRMRSEDVTACMQQELPELKVLLEWADDIKELSILAKVEYVSEAGHARAWDAEGIGLCVTETMLLSPSRKPYMQKMLLADTEADRRCGLERLLPMQQSDMECLFEVMDGRPVNIQLFDFSLQELFQDVNVLEQDSNASALILSRIHEMQLEAIFKAAVKSIRKGLWVRPEIMIPHVEHVQEIQKMRALVDHVADQVLGEERRHCIYKVGAAVTSQNSARKAAQIARYADFISFDADTLTQSIYGNTREETTGRELVDEETFQRECSSSHTFDIEGVGSLVEMTATQGRIRKPHLKTSITGEHILDAASISFIHDIKLVAVCCRPEQIPWARIAAAQAVIRASRNHQSMKNEDISTIA</sequence>
<dbReference type="SUPFAM" id="SSF56059">
    <property type="entry name" value="Glutathione synthetase ATP-binding domain-like"/>
    <property type="match status" value="1"/>
</dbReference>
<dbReference type="InterPro" id="IPR015813">
    <property type="entry name" value="Pyrv/PenolPyrv_kinase-like_dom"/>
</dbReference>
<reference evidence="5" key="1">
    <citation type="submission" date="2016-10" db="EMBL/GenBank/DDBJ databases">
        <authorList>
            <person name="Varghese N."/>
            <person name="Submissions S."/>
        </authorList>
    </citation>
    <scope>NUCLEOTIDE SEQUENCE [LARGE SCALE GENOMIC DNA]</scope>
    <source>
        <strain evidence="5">BL9</strain>
    </source>
</reference>
<keyword evidence="4" id="KW-0418">Kinase</keyword>
<dbReference type="InterPro" id="IPR000121">
    <property type="entry name" value="PEP_util_C"/>
</dbReference>
<dbReference type="AlphaFoldDB" id="A0A1G5IPY4"/>
<dbReference type="Gene3D" id="1.20.80.30">
    <property type="match status" value="1"/>
</dbReference>
<feature type="domain" description="PEP-utilising enzyme C-terminal" evidence="3">
    <location>
        <begin position="378"/>
        <end position="699"/>
    </location>
</feature>
<name>A0A1G5IPY4_9BACL</name>
<proteinExistence type="predicted"/>
<protein>
    <recommendedName>
        <fullName evidence="1">Pyruvate, phosphate dikinase</fullName>
    </recommendedName>
    <alternativeName>
        <fullName evidence="2">Pyruvate, orthophosphate dikinase</fullName>
    </alternativeName>
</protein>
<dbReference type="RefSeq" id="WP_090920725.1">
    <property type="nucleotide sequence ID" value="NZ_FMVM01000009.1"/>
</dbReference>
<evidence type="ECO:0000256" key="2">
    <source>
        <dbReference type="ARBA" id="ARBA00032883"/>
    </source>
</evidence>
<dbReference type="GO" id="GO:0016301">
    <property type="term" value="F:kinase activity"/>
    <property type="evidence" value="ECO:0007669"/>
    <property type="project" value="UniProtKB-KW"/>
</dbReference>
<keyword evidence="5" id="KW-1185">Reference proteome</keyword>
<dbReference type="GO" id="GO:0050242">
    <property type="term" value="F:pyruvate, phosphate dikinase activity"/>
    <property type="evidence" value="ECO:0007669"/>
    <property type="project" value="InterPro"/>
</dbReference>
<keyword evidence="4" id="KW-0808">Transferase</keyword>
<evidence type="ECO:0000313" key="4">
    <source>
        <dbReference type="EMBL" id="SCY77801.1"/>
    </source>
</evidence>
<accession>A0A1G5IPY4</accession>
<dbReference type="Proteomes" id="UP000198538">
    <property type="component" value="Unassembled WGS sequence"/>
</dbReference>
<dbReference type="EMBL" id="FMVM01000009">
    <property type="protein sequence ID" value="SCY77801.1"/>
    <property type="molecule type" value="Genomic_DNA"/>
</dbReference>
<dbReference type="Gene3D" id="3.30.470.20">
    <property type="entry name" value="ATP-grasp fold, B domain"/>
    <property type="match status" value="1"/>
</dbReference>
<dbReference type="InterPro" id="IPR010121">
    <property type="entry name" value="Pyruvate_phosphate_dikinase"/>
</dbReference>
<dbReference type="Gene3D" id="1.10.189.10">
    <property type="entry name" value="Pyruvate Phosphate Dikinase, domain 2"/>
    <property type="match status" value="1"/>
</dbReference>
<evidence type="ECO:0000259" key="3">
    <source>
        <dbReference type="Pfam" id="PF02896"/>
    </source>
</evidence>
<dbReference type="SUPFAM" id="SSF51621">
    <property type="entry name" value="Phosphoenolpyruvate/pyruvate domain"/>
    <property type="match status" value="1"/>
</dbReference>